<keyword evidence="1" id="KW-0732">Signal</keyword>
<protein>
    <recommendedName>
        <fullName evidence="4">Lipoprotein</fullName>
    </recommendedName>
</protein>
<feature type="signal peptide" evidence="1">
    <location>
        <begin position="1"/>
        <end position="25"/>
    </location>
</feature>
<keyword evidence="3" id="KW-1185">Reference proteome</keyword>
<name>A0A2U0HYK6_9FLAO</name>
<dbReference type="RefSeq" id="WP_116695048.1">
    <property type="nucleotide sequence ID" value="NZ_QEHR01000007.1"/>
</dbReference>
<dbReference type="EMBL" id="QEHR01000007">
    <property type="protein sequence ID" value="PVW13916.1"/>
    <property type="molecule type" value="Genomic_DNA"/>
</dbReference>
<evidence type="ECO:0000256" key="1">
    <source>
        <dbReference type="SAM" id="SignalP"/>
    </source>
</evidence>
<dbReference type="AlphaFoldDB" id="A0A2U0HYK6"/>
<reference evidence="2 3" key="1">
    <citation type="submission" date="2018-04" db="EMBL/GenBank/DDBJ databases">
        <title>Marixanthomonas spongiae HN-E44 sp. nov., isolated from a marine sponge.</title>
        <authorList>
            <person name="Luo L."/>
            <person name="Zhuang L."/>
        </authorList>
    </citation>
    <scope>NUCLEOTIDE SEQUENCE [LARGE SCALE GENOMIC DNA]</scope>
    <source>
        <strain evidence="2 3">HN-E44</strain>
    </source>
</reference>
<dbReference type="PROSITE" id="PS51257">
    <property type="entry name" value="PROKAR_LIPOPROTEIN"/>
    <property type="match status" value="1"/>
</dbReference>
<accession>A0A2U0HYK6</accession>
<feature type="chain" id="PRO_5015469668" description="Lipoprotein" evidence="1">
    <location>
        <begin position="26"/>
        <end position="189"/>
    </location>
</feature>
<dbReference type="Proteomes" id="UP000245962">
    <property type="component" value="Unassembled WGS sequence"/>
</dbReference>
<dbReference type="OrthoDB" id="9857006at2"/>
<gene>
    <name evidence="2" type="ORF">DDV96_12260</name>
</gene>
<evidence type="ECO:0000313" key="2">
    <source>
        <dbReference type="EMBL" id="PVW13916.1"/>
    </source>
</evidence>
<sequence length="189" mass="20245">MKTINKTIYIAVVAFLTLMSGCSKDKNDPKEEENTSGAAHEYNITVDGQNFSGKIDNVYGTEGENGAISAVSVFYQDDTTTQVSFSLQNNDMIAVGGFVYPNGQGDNVSLDDEGNSSIEFKPSSDIGYASESGTAKVIIGKKVNLGEGVPKFAALEIEFEGTFSYLDENNDRQMVSASGTFIVNLPPGY</sequence>
<evidence type="ECO:0008006" key="4">
    <source>
        <dbReference type="Google" id="ProtNLM"/>
    </source>
</evidence>
<comment type="caution">
    <text evidence="2">The sequence shown here is derived from an EMBL/GenBank/DDBJ whole genome shotgun (WGS) entry which is preliminary data.</text>
</comment>
<evidence type="ECO:0000313" key="3">
    <source>
        <dbReference type="Proteomes" id="UP000245962"/>
    </source>
</evidence>
<proteinExistence type="predicted"/>
<organism evidence="2 3">
    <name type="scientific">Marixanthomonas spongiae</name>
    <dbReference type="NCBI Taxonomy" id="2174845"/>
    <lineage>
        <taxon>Bacteria</taxon>
        <taxon>Pseudomonadati</taxon>
        <taxon>Bacteroidota</taxon>
        <taxon>Flavobacteriia</taxon>
        <taxon>Flavobacteriales</taxon>
        <taxon>Flavobacteriaceae</taxon>
        <taxon>Marixanthomonas</taxon>
    </lineage>
</organism>